<name>A0A543DL01_9PSEU</name>
<proteinExistence type="predicted"/>
<organism evidence="1 2">
    <name type="scientific">Pseudonocardia kunmingensis</name>
    <dbReference type="NCBI Taxonomy" id="630975"/>
    <lineage>
        <taxon>Bacteria</taxon>
        <taxon>Bacillati</taxon>
        <taxon>Actinomycetota</taxon>
        <taxon>Actinomycetes</taxon>
        <taxon>Pseudonocardiales</taxon>
        <taxon>Pseudonocardiaceae</taxon>
        <taxon>Pseudonocardia</taxon>
    </lineage>
</organism>
<dbReference type="Proteomes" id="UP000315677">
    <property type="component" value="Unassembled WGS sequence"/>
</dbReference>
<sequence length="46" mass="5171">MHQETNDLDRTATCGDALRPIHDLEWTCVAPAAHEDDHVAVDGTRW</sequence>
<protein>
    <submittedName>
        <fullName evidence="1">Uncharacterized protein</fullName>
    </submittedName>
</protein>
<evidence type="ECO:0000313" key="1">
    <source>
        <dbReference type="EMBL" id="TQM10017.1"/>
    </source>
</evidence>
<accession>A0A543DL01</accession>
<dbReference type="EMBL" id="VFPA01000003">
    <property type="protein sequence ID" value="TQM10017.1"/>
    <property type="molecule type" value="Genomic_DNA"/>
</dbReference>
<evidence type="ECO:0000313" key="2">
    <source>
        <dbReference type="Proteomes" id="UP000315677"/>
    </source>
</evidence>
<dbReference type="AlphaFoldDB" id="A0A543DL01"/>
<gene>
    <name evidence="1" type="ORF">FB558_5798</name>
</gene>
<dbReference type="RefSeq" id="WP_170231569.1">
    <property type="nucleotide sequence ID" value="NZ_VFPA01000003.1"/>
</dbReference>
<comment type="caution">
    <text evidence="1">The sequence shown here is derived from an EMBL/GenBank/DDBJ whole genome shotgun (WGS) entry which is preliminary data.</text>
</comment>
<keyword evidence="2" id="KW-1185">Reference proteome</keyword>
<reference evidence="1 2" key="1">
    <citation type="submission" date="2019-06" db="EMBL/GenBank/DDBJ databases">
        <title>Sequencing the genomes of 1000 actinobacteria strains.</title>
        <authorList>
            <person name="Klenk H.-P."/>
        </authorList>
    </citation>
    <scope>NUCLEOTIDE SEQUENCE [LARGE SCALE GENOMIC DNA]</scope>
    <source>
        <strain evidence="1 2">DSM 45301</strain>
    </source>
</reference>